<protein>
    <submittedName>
        <fullName evidence="1">Uncharacterized protein</fullName>
    </submittedName>
</protein>
<name>A0ACC2VY02_9TREE</name>
<proteinExistence type="predicted"/>
<evidence type="ECO:0000313" key="1">
    <source>
        <dbReference type="EMBL" id="KAJ9103939.1"/>
    </source>
</evidence>
<gene>
    <name evidence="1" type="ORF">QFC21_002402</name>
</gene>
<accession>A0ACC2VY02</accession>
<evidence type="ECO:0000313" key="2">
    <source>
        <dbReference type="Proteomes" id="UP001227268"/>
    </source>
</evidence>
<dbReference type="EMBL" id="JASBWT010000006">
    <property type="protein sequence ID" value="KAJ9103939.1"/>
    <property type="molecule type" value="Genomic_DNA"/>
</dbReference>
<dbReference type="Proteomes" id="UP001227268">
    <property type="component" value="Unassembled WGS sequence"/>
</dbReference>
<keyword evidence="2" id="KW-1185">Reference proteome</keyword>
<comment type="caution">
    <text evidence="1">The sequence shown here is derived from an EMBL/GenBank/DDBJ whole genome shotgun (WGS) entry which is preliminary data.</text>
</comment>
<organism evidence="1 2">
    <name type="scientific">Naganishia friedmannii</name>
    <dbReference type="NCBI Taxonomy" id="89922"/>
    <lineage>
        <taxon>Eukaryota</taxon>
        <taxon>Fungi</taxon>
        <taxon>Dikarya</taxon>
        <taxon>Basidiomycota</taxon>
        <taxon>Agaricomycotina</taxon>
        <taxon>Tremellomycetes</taxon>
        <taxon>Filobasidiales</taxon>
        <taxon>Filobasidiaceae</taxon>
        <taxon>Naganishia</taxon>
    </lineage>
</organism>
<sequence length="324" mass="36129">MALITISGYPCSGKSTRAQQIKQDLEARLRDGSYAGPKLSVEIVDDLGSKVGREAYDDSKSEKPARASLFTNVTRSLGEDKIIICDAPNYIKGFRYQMYCAAREAKVRVATVYVVAPPQKCKEWHDARAPEEKYKQETFDNMIMRFEEPSSMARWDSPLFAISWEDDLKGSQATILNDLWLSVTQGAKKAPTAAVVVLTKIRPQSVKPPPNALQTLSKMTTLLVSSIQTQIGMNHSAAIFTLPASAFTSDSQQSQTPLQVNLPVTKTITLSELQRLKRQFETIQRKALTTNSQTGAGNRWGERDVAEAFARYLEEVWGTSNNRR</sequence>
<reference evidence="1" key="1">
    <citation type="submission" date="2023-04" db="EMBL/GenBank/DDBJ databases">
        <title>Draft Genome sequencing of Naganishia species isolated from polar environments using Oxford Nanopore Technology.</title>
        <authorList>
            <person name="Leo P."/>
            <person name="Venkateswaran K."/>
        </authorList>
    </citation>
    <scope>NUCLEOTIDE SEQUENCE</scope>
    <source>
        <strain evidence="1">MNA-CCFEE 5423</strain>
    </source>
</reference>